<evidence type="ECO:0000313" key="2">
    <source>
        <dbReference type="EMBL" id="REJ30453.1"/>
    </source>
</evidence>
<feature type="compositionally biased region" description="Basic residues" evidence="1">
    <location>
        <begin position="34"/>
        <end position="43"/>
    </location>
</feature>
<proteinExistence type="predicted"/>
<organism evidence="2 3">
    <name type="scientific">Caldibacillus debilis</name>
    <dbReference type="NCBI Taxonomy" id="301148"/>
    <lineage>
        <taxon>Bacteria</taxon>
        <taxon>Bacillati</taxon>
        <taxon>Bacillota</taxon>
        <taxon>Bacilli</taxon>
        <taxon>Bacillales</taxon>
        <taxon>Bacillaceae</taxon>
        <taxon>Caldibacillus</taxon>
    </lineage>
</organism>
<comment type="caution">
    <text evidence="2">The sequence shown here is derived from an EMBL/GenBank/DDBJ whole genome shotgun (WGS) entry which is preliminary data.</text>
</comment>
<gene>
    <name evidence="2" type="ORF">C6P37_03125</name>
</gene>
<feature type="region of interest" description="Disordered" evidence="1">
    <location>
        <begin position="17"/>
        <end position="74"/>
    </location>
</feature>
<sequence>MRLPGWRPGWQGCRAPYAHGRTDDDQDTVAGRKGSARYHRTANRKISNCGDRQGRSLSPVDPPMKSRHSCKKEGGAKPFLFRGAVLPWH</sequence>
<dbReference type="Proteomes" id="UP000257014">
    <property type="component" value="Unassembled WGS sequence"/>
</dbReference>
<evidence type="ECO:0000256" key="1">
    <source>
        <dbReference type="SAM" id="MobiDB-lite"/>
    </source>
</evidence>
<evidence type="ECO:0000313" key="3">
    <source>
        <dbReference type="Proteomes" id="UP000257014"/>
    </source>
</evidence>
<accession>A0A3E0K7Q1</accession>
<dbReference type="EMBL" id="QEWE01000010">
    <property type="protein sequence ID" value="REJ30453.1"/>
    <property type="molecule type" value="Genomic_DNA"/>
</dbReference>
<name>A0A3E0K7Q1_9BACI</name>
<reference evidence="2 3" key="1">
    <citation type="submission" date="2018-03" db="EMBL/GenBank/DDBJ databases">
        <authorList>
            <person name="Keele B.F."/>
        </authorList>
    </citation>
    <scope>NUCLEOTIDE SEQUENCE [LARGE SCALE GENOMIC DNA]</scope>
    <source>
        <strain evidence="2">ZCTH4_d</strain>
    </source>
</reference>
<protein>
    <submittedName>
        <fullName evidence="2">Uncharacterized protein</fullName>
    </submittedName>
</protein>
<dbReference type="AlphaFoldDB" id="A0A3E0K7Q1"/>